<dbReference type="RefSeq" id="WP_155148100.1">
    <property type="nucleotide sequence ID" value="NZ_JACOPQ010000003.1"/>
</dbReference>
<dbReference type="PIRSF" id="PIRSF001439">
    <property type="entry name" value="CryM"/>
    <property type="match status" value="1"/>
</dbReference>
<keyword evidence="2" id="KW-1185">Reference proteome</keyword>
<dbReference type="Pfam" id="PF02423">
    <property type="entry name" value="OCD_Mu_crystall"/>
    <property type="match status" value="1"/>
</dbReference>
<organism evidence="1 2">
    <name type="scientific">Lawsonibacter faecis</name>
    <dbReference type="NCBI Taxonomy" id="2763052"/>
    <lineage>
        <taxon>Bacteria</taxon>
        <taxon>Bacillati</taxon>
        <taxon>Bacillota</taxon>
        <taxon>Clostridia</taxon>
        <taxon>Eubacteriales</taxon>
        <taxon>Oscillospiraceae</taxon>
        <taxon>Lawsonibacter</taxon>
    </lineage>
</organism>
<sequence>MPECQVRLLSKEDVDALLTEEDVISTVEAVFRGCAAGRVTQTHPEMLFADEGRENMFMPMPALLQERGVAGLKWVNMFGRQQPGYPAMFGHLIVLNSPENGGPYAIVEGTAITNRRTAGGHAVAAAKVLARPDARVMAVVGCGSQGRQGLNAFLPRYPLEEVRLYDRFPAAAEALAAGASARCPGVRFTVCEAPRAAVAGADIVLTATTSKETLVEGGWLAPGSFTAALFHFNDLDWRYARACDKWVLGLREADYGSILHNKDVLAKGADLKPGEEYGDLSDVLTGRLPGRTRADERILYTHMGMGALDVALADVVFRRAVETDRGQLFRFA</sequence>
<evidence type="ECO:0000313" key="2">
    <source>
        <dbReference type="Proteomes" id="UP000607645"/>
    </source>
</evidence>
<name>A0A8J6JBK1_9FIRM</name>
<dbReference type="InterPro" id="IPR036291">
    <property type="entry name" value="NAD(P)-bd_dom_sf"/>
</dbReference>
<dbReference type="Proteomes" id="UP000607645">
    <property type="component" value="Unassembled WGS sequence"/>
</dbReference>
<dbReference type="Gene3D" id="3.30.1780.10">
    <property type="entry name" value="ornithine cyclodeaminase, domain 1"/>
    <property type="match status" value="1"/>
</dbReference>
<evidence type="ECO:0000313" key="1">
    <source>
        <dbReference type="EMBL" id="MBC5736451.1"/>
    </source>
</evidence>
<dbReference type="PANTHER" id="PTHR13812:SF19">
    <property type="entry name" value="KETIMINE REDUCTASE MU-CRYSTALLIN"/>
    <property type="match status" value="1"/>
</dbReference>
<dbReference type="AlphaFoldDB" id="A0A8J6JBK1"/>
<dbReference type="InterPro" id="IPR003462">
    <property type="entry name" value="ODC_Mu_crystall"/>
</dbReference>
<dbReference type="InterPro" id="IPR023401">
    <property type="entry name" value="ODC_N"/>
</dbReference>
<proteinExistence type="predicted"/>
<dbReference type="SUPFAM" id="SSF51735">
    <property type="entry name" value="NAD(P)-binding Rossmann-fold domains"/>
    <property type="match status" value="1"/>
</dbReference>
<dbReference type="GO" id="GO:0005737">
    <property type="term" value="C:cytoplasm"/>
    <property type="evidence" value="ECO:0007669"/>
    <property type="project" value="TreeGrafter"/>
</dbReference>
<dbReference type="EMBL" id="JACOPQ010000003">
    <property type="protein sequence ID" value="MBC5736451.1"/>
    <property type="molecule type" value="Genomic_DNA"/>
</dbReference>
<dbReference type="PANTHER" id="PTHR13812">
    <property type="entry name" value="KETIMINE REDUCTASE MU-CRYSTALLIN"/>
    <property type="match status" value="1"/>
</dbReference>
<gene>
    <name evidence="1" type="ORF">H8S62_05455</name>
</gene>
<reference evidence="1" key="1">
    <citation type="submission" date="2020-08" db="EMBL/GenBank/DDBJ databases">
        <title>Genome public.</title>
        <authorList>
            <person name="Liu C."/>
            <person name="Sun Q."/>
        </authorList>
    </citation>
    <scope>NUCLEOTIDE SEQUENCE</scope>
    <source>
        <strain evidence="1">NSJ-52</strain>
    </source>
</reference>
<comment type="caution">
    <text evidence="1">The sequence shown here is derived from an EMBL/GenBank/DDBJ whole genome shotgun (WGS) entry which is preliminary data.</text>
</comment>
<protein>
    <submittedName>
        <fullName evidence="1">Ornithine cyclodeaminase family protein</fullName>
    </submittedName>
</protein>
<dbReference type="Gene3D" id="3.40.50.720">
    <property type="entry name" value="NAD(P)-binding Rossmann-like Domain"/>
    <property type="match status" value="1"/>
</dbReference>
<accession>A0A8J6JBK1</accession>